<protein>
    <submittedName>
        <fullName evidence="1">Uncharacterized protein</fullName>
    </submittedName>
</protein>
<organism evidence="1 2">
    <name type="scientific">Aspergillus transmontanensis</name>
    <dbReference type="NCBI Taxonomy" id="1034304"/>
    <lineage>
        <taxon>Eukaryota</taxon>
        <taxon>Fungi</taxon>
        <taxon>Dikarya</taxon>
        <taxon>Ascomycota</taxon>
        <taxon>Pezizomycotina</taxon>
        <taxon>Eurotiomycetes</taxon>
        <taxon>Eurotiomycetidae</taxon>
        <taxon>Eurotiales</taxon>
        <taxon>Aspergillaceae</taxon>
        <taxon>Aspergillus</taxon>
        <taxon>Aspergillus subgen. Circumdati</taxon>
    </lineage>
</organism>
<evidence type="ECO:0000313" key="1">
    <source>
        <dbReference type="EMBL" id="KAE8307042.1"/>
    </source>
</evidence>
<dbReference type="AlphaFoldDB" id="A0A5N6VF71"/>
<reference evidence="2" key="1">
    <citation type="submission" date="2019-04" db="EMBL/GenBank/DDBJ databases">
        <title>Friends and foes A comparative genomics studyof 23 Aspergillus species from section Flavi.</title>
        <authorList>
            <consortium name="DOE Joint Genome Institute"/>
            <person name="Kjaerbolling I."/>
            <person name="Vesth T."/>
            <person name="Frisvad J.C."/>
            <person name="Nybo J.L."/>
            <person name="Theobald S."/>
            <person name="Kildgaard S."/>
            <person name="Isbrandt T."/>
            <person name="Kuo A."/>
            <person name="Sato A."/>
            <person name="Lyhne E.K."/>
            <person name="Kogle M.E."/>
            <person name="Wiebenga A."/>
            <person name="Kun R.S."/>
            <person name="Lubbers R.J."/>
            <person name="Makela M.R."/>
            <person name="Barry K."/>
            <person name="Chovatia M."/>
            <person name="Clum A."/>
            <person name="Daum C."/>
            <person name="Haridas S."/>
            <person name="He G."/>
            <person name="LaButti K."/>
            <person name="Lipzen A."/>
            <person name="Mondo S."/>
            <person name="Riley R."/>
            <person name="Salamov A."/>
            <person name="Simmons B.A."/>
            <person name="Magnuson J.K."/>
            <person name="Henrissat B."/>
            <person name="Mortensen U.H."/>
            <person name="Larsen T.O."/>
            <person name="Devries R.P."/>
            <person name="Grigoriev I.V."/>
            <person name="Machida M."/>
            <person name="Baker S.E."/>
            <person name="Andersen M.R."/>
        </authorList>
    </citation>
    <scope>NUCLEOTIDE SEQUENCE [LARGE SCALE GENOMIC DNA]</scope>
    <source>
        <strain evidence="2">CBS 130015</strain>
    </source>
</reference>
<name>A0A5N6VF71_9EURO</name>
<sequence length="159" mass="17634">MPQKLLAIKIAPWMATEGHRSGIVSRSWFPPPRRTAYLFSTLMTRPTNGTASYSLYWSTSHRPADRGTPGSGPEKSVRTPYPEALLEELIGGETSSIRSHAMVEFWTVLEFEILHGSAGVPLVARPSRDLRWMPKSPAIKLALPFFVPKAGANYRPSSL</sequence>
<gene>
    <name evidence="1" type="ORF">BDV41DRAFT_582739</name>
</gene>
<dbReference type="EMBL" id="ML738420">
    <property type="protein sequence ID" value="KAE8307042.1"/>
    <property type="molecule type" value="Genomic_DNA"/>
</dbReference>
<dbReference type="Proteomes" id="UP000325433">
    <property type="component" value="Unassembled WGS sequence"/>
</dbReference>
<evidence type="ECO:0000313" key="2">
    <source>
        <dbReference type="Proteomes" id="UP000325433"/>
    </source>
</evidence>
<proteinExistence type="predicted"/>
<accession>A0A5N6VF71</accession>
<keyword evidence="2" id="KW-1185">Reference proteome</keyword>